<sequence>MKKQITIMLLLLALLFASQAMTEKTKMNYTGKVSWEEIYLPPSDDGEVLFLTEWRCYLLISRSDGEAWELEIPSGEEVKNLSFDESNFEETDDGFLLHFNWGGGRYFWSETFFFKESDGEPCLYKIESRLTEYTLNKKTGDFDDETDTKVRMIAPLIKLSDFNEKLPKLLGQ</sequence>
<evidence type="ECO:0000256" key="1">
    <source>
        <dbReference type="SAM" id="SignalP"/>
    </source>
</evidence>
<dbReference type="eggNOG" id="ENOG5031DTN">
    <property type="taxonomic scope" value="Bacteria"/>
</dbReference>
<reference evidence="2 3" key="1">
    <citation type="submission" date="2011-09" db="EMBL/GenBank/DDBJ databases">
        <title>The draft genome of Treponema saccharophilum DSM 2985.</title>
        <authorList>
            <consortium name="US DOE Joint Genome Institute (JGI-PGF)"/>
            <person name="Lucas S."/>
            <person name="Copeland A."/>
            <person name="Lapidus A."/>
            <person name="Glavina del Rio T."/>
            <person name="Dalin E."/>
            <person name="Tice H."/>
            <person name="Bruce D."/>
            <person name="Goodwin L."/>
            <person name="Pitluck S."/>
            <person name="Peters L."/>
            <person name="Kyrpides N."/>
            <person name="Mavromatis K."/>
            <person name="Ivanova N."/>
            <person name="Markowitz V."/>
            <person name="Cheng J.-F."/>
            <person name="Hugenholtz P."/>
            <person name="Woyke T."/>
            <person name="Wu D."/>
            <person name="Gronow S."/>
            <person name="Wellnitz S."/>
            <person name="Brambilla E."/>
            <person name="Klenk H.-P."/>
            <person name="Eisen J.A."/>
        </authorList>
    </citation>
    <scope>NUCLEOTIDE SEQUENCE [LARGE SCALE GENOMIC DNA]</scope>
    <source>
        <strain evidence="2 3">DSM 2985</strain>
    </source>
</reference>
<accession>H7EL29</accession>
<dbReference type="AlphaFoldDB" id="H7EL29"/>
<protein>
    <submittedName>
        <fullName evidence="2">Uncharacterized protein</fullName>
    </submittedName>
</protein>
<feature type="signal peptide" evidence="1">
    <location>
        <begin position="1"/>
        <end position="22"/>
    </location>
</feature>
<dbReference type="PATRIC" id="fig|907348.3.peg.1611"/>
<dbReference type="Proteomes" id="UP000003571">
    <property type="component" value="Unassembled WGS sequence"/>
</dbReference>
<proteinExistence type="predicted"/>
<evidence type="ECO:0000313" key="3">
    <source>
        <dbReference type="Proteomes" id="UP000003571"/>
    </source>
</evidence>
<keyword evidence="1" id="KW-0732">Signal</keyword>
<name>H7EL29_9SPIR</name>
<keyword evidence="3" id="KW-1185">Reference proteome</keyword>
<gene>
    <name evidence="2" type="ORF">TresaDRAFT_1043</name>
</gene>
<dbReference type="OrthoDB" id="78460at203691"/>
<comment type="caution">
    <text evidence="2">The sequence shown here is derived from an EMBL/GenBank/DDBJ whole genome shotgun (WGS) entry which is preliminary data.</text>
</comment>
<feature type="chain" id="PRO_5003609781" evidence="1">
    <location>
        <begin position="23"/>
        <end position="172"/>
    </location>
</feature>
<dbReference type="RefSeq" id="WP_002704514.1">
    <property type="nucleotide sequence ID" value="NZ_AGRW01000047.1"/>
</dbReference>
<dbReference type="STRING" id="907348.TresaDRAFT_1043"/>
<dbReference type="EMBL" id="AGRW01000047">
    <property type="protein sequence ID" value="EIC01754.1"/>
    <property type="molecule type" value="Genomic_DNA"/>
</dbReference>
<evidence type="ECO:0000313" key="2">
    <source>
        <dbReference type="EMBL" id="EIC01754.1"/>
    </source>
</evidence>
<organism evidence="2 3">
    <name type="scientific">Treponema saccharophilum DSM 2985</name>
    <dbReference type="NCBI Taxonomy" id="907348"/>
    <lineage>
        <taxon>Bacteria</taxon>
        <taxon>Pseudomonadati</taxon>
        <taxon>Spirochaetota</taxon>
        <taxon>Spirochaetia</taxon>
        <taxon>Spirochaetales</taxon>
        <taxon>Treponemataceae</taxon>
        <taxon>Treponema</taxon>
    </lineage>
</organism>